<dbReference type="SUPFAM" id="SSF46955">
    <property type="entry name" value="Putative DNA-binding domain"/>
    <property type="match status" value="1"/>
</dbReference>
<accession>A0ABU5YYC5</accession>
<dbReference type="Proteomes" id="UP001299283">
    <property type="component" value="Unassembled WGS sequence"/>
</dbReference>
<comment type="caution">
    <text evidence="1">The sequence shown here is derived from an EMBL/GenBank/DDBJ whole genome shotgun (WGS) entry which is preliminary data.</text>
</comment>
<name>A0ABU5YYC5_9MYCO</name>
<reference evidence="1 2" key="1">
    <citation type="submission" date="2023-12" db="EMBL/GenBank/DDBJ databases">
        <title>Description of new species of Mycobacterium terrae complex isolated from sewage at the Sao Paulo Zoological Park Foundation in Brazil.</title>
        <authorList>
            <person name="Romagnoli C.L."/>
            <person name="Conceicao E.C."/>
            <person name="Machado E."/>
            <person name="Barreto L.B.P.F."/>
            <person name="Sharma A."/>
            <person name="Silva N.M."/>
            <person name="Marques L.E."/>
            <person name="Juliana M.A."/>
            <person name="Lourenco M.C.S."/>
            <person name="Digiampietri L.A."/>
            <person name="Suffys P.N."/>
            <person name="Viana-Niero C."/>
        </authorList>
    </citation>
    <scope>NUCLEOTIDE SEQUENCE [LARGE SCALE GENOMIC DNA]</scope>
    <source>
        <strain evidence="1 2">MYC017</strain>
    </source>
</reference>
<evidence type="ECO:0000313" key="2">
    <source>
        <dbReference type="Proteomes" id="UP001299283"/>
    </source>
</evidence>
<proteinExistence type="predicted"/>
<sequence>MTITHGLRDTLVTAGTFPELLTAEQVSTLLGVSAATLNRWAALRETTGEQIGPPCYTLSERVRRWDCAEVRSWLKQVRR</sequence>
<evidence type="ECO:0000313" key="1">
    <source>
        <dbReference type="EMBL" id="MEB3070157.1"/>
    </source>
</evidence>
<protein>
    <submittedName>
        <fullName evidence="1">Helix-turn-helix domain-containing protein</fullName>
    </submittedName>
</protein>
<dbReference type="InterPro" id="IPR009061">
    <property type="entry name" value="DNA-bd_dom_put_sf"/>
</dbReference>
<dbReference type="RefSeq" id="WP_225398557.1">
    <property type="nucleotide sequence ID" value="NZ_JAYJJQ010000011.1"/>
</dbReference>
<keyword evidence="2" id="KW-1185">Reference proteome</keyword>
<dbReference type="EMBL" id="JAYJJQ010000011">
    <property type="protein sequence ID" value="MEB3070157.1"/>
    <property type="molecule type" value="Genomic_DNA"/>
</dbReference>
<organism evidence="1 2">
    <name type="scientific">[Mycobacterium] vasticus</name>
    <dbReference type="NCBI Taxonomy" id="2875777"/>
    <lineage>
        <taxon>Bacteria</taxon>
        <taxon>Bacillati</taxon>
        <taxon>Actinomycetota</taxon>
        <taxon>Actinomycetes</taxon>
        <taxon>Mycobacteriales</taxon>
        <taxon>Mycobacteriaceae</taxon>
        <taxon>Mycolicibacter</taxon>
    </lineage>
</organism>
<gene>
    <name evidence="1" type="ORF">K5L39_13280</name>
</gene>